<dbReference type="AlphaFoldDB" id="A0A381S672"/>
<sequence length="98" mass="11247">MAQDRVYINQCSLKEKVFDNGGSLINAAFKVSELQEYADDNGWVNIVIAKRREVSEKGATHYAYKSEYQRQDNQQTPQDTSFQQKPTANPIEDDDLPF</sequence>
<evidence type="ECO:0000313" key="2">
    <source>
        <dbReference type="EMBL" id="SUZ98964.1"/>
    </source>
</evidence>
<feature type="region of interest" description="Disordered" evidence="1">
    <location>
        <begin position="67"/>
        <end position="98"/>
    </location>
</feature>
<reference evidence="2" key="1">
    <citation type="submission" date="2018-05" db="EMBL/GenBank/DDBJ databases">
        <authorList>
            <person name="Lanie J.A."/>
            <person name="Ng W.-L."/>
            <person name="Kazmierczak K.M."/>
            <person name="Andrzejewski T.M."/>
            <person name="Davidsen T.M."/>
            <person name="Wayne K.J."/>
            <person name="Tettelin H."/>
            <person name="Glass J.I."/>
            <person name="Rusch D."/>
            <person name="Podicherti R."/>
            <person name="Tsui H.-C.T."/>
            <person name="Winkler M.E."/>
        </authorList>
    </citation>
    <scope>NUCLEOTIDE SEQUENCE</scope>
</reference>
<proteinExistence type="predicted"/>
<name>A0A381S672_9ZZZZ</name>
<dbReference type="EMBL" id="UINC01002654">
    <property type="protein sequence ID" value="SUZ98964.1"/>
    <property type="molecule type" value="Genomic_DNA"/>
</dbReference>
<gene>
    <name evidence="2" type="ORF">METZ01_LOCUS51818</name>
</gene>
<accession>A0A381S672</accession>
<protein>
    <submittedName>
        <fullName evidence="2">Uncharacterized protein</fullName>
    </submittedName>
</protein>
<organism evidence="2">
    <name type="scientific">marine metagenome</name>
    <dbReference type="NCBI Taxonomy" id="408172"/>
    <lineage>
        <taxon>unclassified sequences</taxon>
        <taxon>metagenomes</taxon>
        <taxon>ecological metagenomes</taxon>
    </lineage>
</organism>
<evidence type="ECO:0000256" key="1">
    <source>
        <dbReference type="SAM" id="MobiDB-lite"/>
    </source>
</evidence>
<feature type="compositionally biased region" description="Polar residues" evidence="1">
    <location>
        <begin position="71"/>
        <end position="87"/>
    </location>
</feature>